<dbReference type="AlphaFoldDB" id="A0AAD0J1L6"/>
<organism evidence="1 2">
    <name type="scientific">Burkholderia cenocepacia</name>
    <dbReference type="NCBI Taxonomy" id="95486"/>
    <lineage>
        <taxon>Bacteria</taxon>
        <taxon>Pseudomonadati</taxon>
        <taxon>Pseudomonadota</taxon>
        <taxon>Betaproteobacteria</taxon>
        <taxon>Burkholderiales</taxon>
        <taxon>Burkholderiaceae</taxon>
        <taxon>Burkholderia</taxon>
        <taxon>Burkholderia cepacia complex</taxon>
    </lineage>
</organism>
<evidence type="ECO:0000313" key="1">
    <source>
        <dbReference type="EMBL" id="AWG30949.1"/>
    </source>
</evidence>
<gene>
    <name evidence="1" type="ORF">B9Z07_18955</name>
</gene>
<dbReference type="EMBL" id="CP021069">
    <property type="protein sequence ID" value="AWG30949.1"/>
    <property type="molecule type" value="Genomic_DNA"/>
</dbReference>
<sequence>MEKHPDLSIHGWHFHAVLRPECAGAVAGAAVDPMSFMPTDEDRRRVDTERVRTAIFFIEKWTTPTKAIASRPTSYWLKHCAERYGRDAGMSNYVANGEFIIAALLMGHRYRLIETGRLCTFNMYVRRRPRGGVTV</sequence>
<protein>
    <submittedName>
        <fullName evidence="1">Uncharacterized protein</fullName>
    </submittedName>
</protein>
<evidence type="ECO:0000313" key="2">
    <source>
        <dbReference type="Proteomes" id="UP000244809"/>
    </source>
</evidence>
<proteinExistence type="predicted"/>
<accession>A0AAD0J1L6</accession>
<dbReference type="Proteomes" id="UP000244809">
    <property type="component" value="Chromosome 3"/>
</dbReference>
<name>A0AAD0J1L6_9BURK</name>
<reference evidence="1 2" key="1">
    <citation type="submission" date="2017-04" db="EMBL/GenBank/DDBJ databases">
        <title>Complete genome sequence of Burkholderia cenocepacia PC184 Midwest clone.</title>
        <authorList>
            <person name="Mulks M.H."/>
            <person name="Cooper V.S."/>
        </authorList>
    </citation>
    <scope>NUCLEOTIDE SEQUENCE [LARGE SCALE GENOMIC DNA]</scope>
    <source>
        <strain evidence="1 2">PC184 Mulks</strain>
    </source>
</reference>
<dbReference type="RefSeq" id="WP_034174206.1">
    <property type="nucleotide sequence ID" value="NZ_PVFD01000008.1"/>
</dbReference>